<organism evidence="1 2">
    <name type="scientific">Kutzneria buriramensis</name>
    <dbReference type="NCBI Taxonomy" id="1045776"/>
    <lineage>
        <taxon>Bacteria</taxon>
        <taxon>Bacillati</taxon>
        <taxon>Actinomycetota</taxon>
        <taxon>Actinomycetes</taxon>
        <taxon>Pseudonocardiales</taxon>
        <taxon>Pseudonocardiaceae</taxon>
        <taxon>Kutzneria</taxon>
    </lineage>
</organism>
<evidence type="ECO:0000313" key="1">
    <source>
        <dbReference type="EMBL" id="REH47057.1"/>
    </source>
</evidence>
<sequence>MSDDEERIVVRVPDELPILTRQVSRILLAILVELTEVEVLDGPQGGGLSDC</sequence>
<protein>
    <submittedName>
        <fullName evidence="1">Uncharacterized protein</fullName>
    </submittedName>
</protein>
<proteinExistence type="predicted"/>
<dbReference type="Proteomes" id="UP000256269">
    <property type="component" value="Unassembled WGS sequence"/>
</dbReference>
<dbReference type="EMBL" id="QUNO01000006">
    <property type="protein sequence ID" value="REH47057.1"/>
    <property type="molecule type" value="Genomic_DNA"/>
</dbReference>
<comment type="caution">
    <text evidence="1">The sequence shown here is derived from an EMBL/GenBank/DDBJ whole genome shotgun (WGS) entry which is preliminary data.</text>
</comment>
<keyword evidence="2" id="KW-1185">Reference proteome</keyword>
<dbReference type="AlphaFoldDB" id="A0A3E0HKW8"/>
<evidence type="ECO:0000313" key="2">
    <source>
        <dbReference type="Proteomes" id="UP000256269"/>
    </source>
</evidence>
<name>A0A3E0HKW8_9PSEU</name>
<reference evidence="1 2" key="1">
    <citation type="submission" date="2018-08" db="EMBL/GenBank/DDBJ databases">
        <title>Genomic Encyclopedia of Archaeal and Bacterial Type Strains, Phase II (KMG-II): from individual species to whole genera.</title>
        <authorList>
            <person name="Goeker M."/>
        </authorList>
    </citation>
    <scope>NUCLEOTIDE SEQUENCE [LARGE SCALE GENOMIC DNA]</scope>
    <source>
        <strain evidence="1 2">DSM 45791</strain>
    </source>
</reference>
<gene>
    <name evidence="1" type="ORF">BCF44_106221</name>
</gene>
<accession>A0A3E0HKW8</accession>